<comment type="caution">
    <text evidence="8">The sequence shown here is derived from an EMBL/GenBank/DDBJ whole genome shotgun (WGS) entry which is preliminary data.</text>
</comment>
<dbReference type="CDD" id="cd06662">
    <property type="entry name" value="SURF1"/>
    <property type="match status" value="1"/>
</dbReference>
<feature type="transmembrane region" description="Helical" evidence="6">
    <location>
        <begin position="302"/>
        <end position="321"/>
    </location>
</feature>
<dbReference type="EMBL" id="VKAC01000002">
    <property type="protein sequence ID" value="TXR57535.1"/>
    <property type="molecule type" value="Genomic_DNA"/>
</dbReference>
<gene>
    <name evidence="8" type="ORF">FMM08_04740</name>
</gene>
<keyword evidence="6" id="KW-1003">Cell membrane</keyword>
<dbReference type="Proteomes" id="UP000321234">
    <property type="component" value="Unassembled WGS sequence"/>
</dbReference>
<protein>
    <recommendedName>
        <fullName evidence="6">SURF1-like protein</fullName>
    </recommendedName>
</protein>
<dbReference type="PANTHER" id="PTHR23427">
    <property type="entry name" value="SURFEIT LOCUS PROTEIN"/>
    <property type="match status" value="1"/>
</dbReference>
<feature type="region of interest" description="Disordered" evidence="7">
    <location>
        <begin position="273"/>
        <end position="298"/>
    </location>
</feature>
<dbReference type="OrthoDB" id="9807214at2"/>
<evidence type="ECO:0000256" key="7">
    <source>
        <dbReference type="SAM" id="MobiDB-lite"/>
    </source>
</evidence>
<sequence length="394" mass="42066">MEQPAAAHPRAAQDLARLRRAPRPPVRAPAGPRLPARGGGRLGPRPARRVAHGLTPPGRVLHAQGPPSRAPYRGGVHRLLLQRRWLRAIALALLFTLACLALARWQWDRRVERLAAIELVQANYHRPPVALSAVVPPGANALPAGSTWTPVAVSGTYLPGSTLLVRHRQHADSGYGYEVLVPLQLDDGRVLVVDRGWLPPDPATADAPSAVPAPPAGRVSAVVRLRPSEPVDGRSAPPGQVQAVDLPGTVAAGVRASAGNGTAAQLVTASYGELEARSEQPAPSATPPAAPDEPSLDEGPHLGYTVQWLLFAVGAWVFLVVHMRRAAYEADVAAGRRERRAELVVRDPNRPPTDEEVEDAAVEAMLAHARAASERQLGVSESVRRSVTQPEDRR</sequence>
<dbReference type="GO" id="GO:0005886">
    <property type="term" value="C:plasma membrane"/>
    <property type="evidence" value="ECO:0007669"/>
    <property type="project" value="UniProtKB-SubCell"/>
</dbReference>
<keyword evidence="3 6" id="KW-0812">Transmembrane</keyword>
<feature type="region of interest" description="Disordered" evidence="7">
    <location>
        <begin position="371"/>
        <end position="394"/>
    </location>
</feature>
<evidence type="ECO:0000313" key="8">
    <source>
        <dbReference type="EMBL" id="TXR57535.1"/>
    </source>
</evidence>
<feature type="compositionally biased region" description="Polar residues" evidence="7">
    <location>
        <begin position="385"/>
        <end position="394"/>
    </location>
</feature>
<feature type="transmembrane region" description="Helical" evidence="6">
    <location>
        <begin position="88"/>
        <end position="107"/>
    </location>
</feature>
<dbReference type="InterPro" id="IPR045214">
    <property type="entry name" value="Surf1/Surf4"/>
</dbReference>
<evidence type="ECO:0000256" key="3">
    <source>
        <dbReference type="ARBA" id="ARBA00022692"/>
    </source>
</evidence>
<name>A0A5C8ZHK2_9ACTN</name>
<dbReference type="AlphaFoldDB" id="A0A5C8ZHK2"/>
<dbReference type="InterPro" id="IPR002994">
    <property type="entry name" value="Surf1/Shy1"/>
</dbReference>
<keyword evidence="4 6" id="KW-1133">Transmembrane helix</keyword>
<comment type="similarity">
    <text evidence="2 6">Belongs to the SURF1 family.</text>
</comment>
<comment type="subcellular location">
    <subcellularLocation>
        <location evidence="6">Cell membrane</location>
        <topology evidence="6">Multi-pass membrane protein</topology>
    </subcellularLocation>
    <subcellularLocation>
        <location evidence="1">Membrane</location>
    </subcellularLocation>
</comment>
<keyword evidence="9" id="KW-1185">Reference proteome</keyword>
<evidence type="ECO:0000313" key="9">
    <source>
        <dbReference type="Proteomes" id="UP000321234"/>
    </source>
</evidence>
<organism evidence="8 9">
    <name type="scientific">Quadrisphaera setariae</name>
    <dbReference type="NCBI Taxonomy" id="2593304"/>
    <lineage>
        <taxon>Bacteria</taxon>
        <taxon>Bacillati</taxon>
        <taxon>Actinomycetota</taxon>
        <taxon>Actinomycetes</taxon>
        <taxon>Kineosporiales</taxon>
        <taxon>Kineosporiaceae</taxon>
        <taxon>Quadrisphaera</taxon>
    </lineage>
</organism>
<dbReference type="Pfam" id="PF02104">
    <property type="entry name" value="SURF1"/>
    <property type="match status" value="1"/>
</dbReference>
<dbReference type="PANTHER" id="PTHR23427:SF2">
    <property type="entry name" value="SURFEIT LOCUS PROTEIN 1"/>
    <property type="match status" value="1"/>
</dbReference>
<accession>A0A5C8ZHK2</accession>
<dbReference type="PROSITE" id="PS50895">
    <property type="entry name" value="SURF1"/>
    <property type="match status" value="1"/>
</dbReference>
<evidence type="ECO:0000256" key="2">
    <source>
        <dbReference type="ARBA" id="ARBA00007165"/>
    </source>
</evidence>
<reference evidence="8 9" key="1">
    <citation type="submission" date="2019-07" db="EMBL/GenBank/DDBJ databases">
        <title>Quadrisphaera sp. strain DD2A genome sequencing and assembly.</title>
        <authorList>
            <person name="Kim I."/>
        </authorList>
    </citation>
    <scope>NUCLEOTIDE SEQUENCE [LARGE SCALE GENOMIC DNA]</scope>
    <source>
        <strain evidence="8 9">DD2A</strain>
    </source>
</reference>
<evidence type="ECO:0000256" key="4">
    <source>
        <dbReference type="ARBA" id="ARBA00022989"/>
    </source>
</evidence>
<evidence type="ECO:0000256" key="1">
    <source>
        <dbReference type="ARBA" id="ARBA00004370"/>
    </source>
</evidence>
<evidence type="ECO:0000256" key="6">
    <source>
        <dbReference type="RuleBase" id="RU363076"/>
    </source>
</evidence>
<feature type="region of interest" description="Disordered" evidence="7">
    <location>
        <begin position="1"/>
        <end position="69"/>
    </location>
</feature>
<evidence type="ECO:0000256" key="5">
    <source>
        <dbReference type="ARBA" id="ARBA00023136"/>
    </source>
</evidence>
<proteinExistence type="inferred from homology"/>
<keyword evidence="5 6" id="KW-0472">Membrane</keyword>